<dbReference type="PANTHER" id="PTHR34614:SF2">
    <property type="entry name" value="TRANSPOSASE IS4-LIKE DOMAIN-CONTAINING PROTEIN"/>
    <property type="match status" value="1"/>
</dbReference>
<dbReference type="Proteomes" id="UP000677913">
    <property type="component" value="Unassembled WGS sequence"/>
</dbReference>
<dbReference type="InterPro" id="IPR047654">
    <property type="entry name" value="IS1634_transpos"/>
</dbReference>
<protein>
    <submittedName>
        <fullName evidence="1">IS1634 family transposase</fullName>
    </submittedName>
</protein>
<evidence type="ECO:0000313" key="1">
    <source>
        <dbReference type="EMBL" id="MBS2965837.1"/>
    </source>
</evidence>
<dbReference type="RefSeq" id="WP_211470308.1">
    <property type="nucleotide sequence ID" value="NZ_JAGSXH010000103.1"/>
</dbReference>
<dbReference type="EMBL" id="JAGSXH010000103">
    <property type="protein sequence ID" value="MBS2965837.1"/>
    <property type="molecule type" value="Genomic_DNA"/>
</dbReference>
<name>A0A8J7WTQ6_9ACTN</name>
<organism evidence="1 2">
    <name type="scientific">Actinocrinis puniceicyclus</name>
    <dbReference type="NCBI Taxonomy" id="977794"/>
    <lineage>
        <taxon>Bacteria</taxon>
        <taxon>Bacillati</taxon>
        <taxon>Actinomycetota</taxon>
        <taxon>Actinomycetes</taxon>
        <taxon>Catenulisporales</taxon>
        <taxon>Actinospicaceae</taxon>
        <taxon>Actinocrinis</taxon>
    </lineage>
</organism>
<comment type="caution">
    <text evidence="1">The sequence shown here is derived from an EMBL/GenBank/DDBJ whole genome shotgun (WGS) entry which is preliminary data.</text>
</comment>
<evidence type="ECO:0000313" key="2">
    <source>
        <dbReference type="Proteomes" id="UP000677913"/>
    </source>
</evidence>
<dbReference type="AlphaFoldDB" id="A0A8J7WTQ6"/>
<proteinExistence type="predicted"/>
<keyword evidence="2" id="KW-1185">Reference proteome</keyword>
<accession>A0A8J7WTQ6</accession>
<sequence>MASLYAKRSGDRTYWYLREMARVDGKPTMVSERYLGTAAEIASAVESGQDAVMPQRSRHLAFGAVAAGWRVLERLGVTGIIDAVTGPDPRGAGVSRGTYLVLAALGRLVEPGSKAGFADWWKSTAADRFTRIPAAALDHRRFWDAMHSITVEQLAEVERRVAVAMVEQYALEVRSLALDMTNFATYIDTANARAPIAQRGKAKQKRADLRLVGLGLVVTRDGGIPLVSHPYPGNRPDVTQFTTMVDQLVGRYHAIAPGVGLDAPGELTVVFDAGQNSQENFTHFASTGLHFVGSIPPSDCPDLLEVSGTARRVVDGERFGKLTAFQRRREVYGRKYRVILTHSPNLHAKQSQGFDQSLSKAGARLRELAARLERGRTRRAREAVEREIEEICHDTWVRRVIVWTLTGDDPKGLRLTWHIDITVRASLEREQFGKRVLVTTRDAWSIAEVVAAYRSQSDAEFAFRQLKDPHVVSFSPMYHWTDHNIRVHVFTCVLALQIAHLMRREAGRAGLHLSVRALLDQLAGIGETVLIYPAAAGVGRPKVRRMLTETTPDQDRLASIFQLDRYAPAT</sequence>
<dbReference type="PANTHER" id="PTHR34614">
    <property type="match status" value="1"/>
</dbReference>
<gene>
    <name evidence="1" type="ORF">KGA66_22490</name>
</gene>
<reference evidence="1" key="1">
    <citation type="submission" date="2021-04" db="EMBL/GenBank/DDBJ databases">
        <title>Genome based classification of Actinospica acidithermotolerans sp. nov., an actinobacterium isolated from an Indonesian hot spring.</title>
        <authorList>
            <person name="Kusuma A.B."/>
            <person name="Putra K.E."/>
            <person name="Nafisah S."/>
            <person name="Loh J."/>
            <person name="Nouioui I."/>
            <person name="Goodfellow M."/>
        </authorList>
    </citation>
    <scope>NUCLEOTIDE SEQUENCE</scope>
    <source>
        <strain evidence="1">DSM 45618</strain>
    </source>
</reference>
<dbReference type="NCBIfam" id="NF033559">
    <property type="entry name" value="transpos_IS1634"/>
    <property type="match status" value="1"/>
</dbReference>